<evidence type="ECO:0000313" key="2">
    <source>
        <dbReference type="Proteomes" id="UP001259832"/>
    </source>
</evidence>
<reference evidence="1" key="1">
    <citation type="submission" date="2023-08" db="EMBL/GenBank/DDBJ databases">
        <title>Reference Genome Resource for the Citrus Pathogen Phytophthora citrophthora.</title>
        <authorList>
            <person name="Moller H."/>
            <person name="Coetzee B."/>
            <person name="Rose L.J."/>
            <person name="Van Niekerk J.M."/>
        </authorList>
    </citation>
    <scope>NUCLEOTIDE SEQUENCE</scope>
    <source>
        <strain evidence="1">STE-U-9442</strain>
    </source>
</reference>
<organism evidence="1 2">
    <name type="scientific">Phytophthora citrophthora</name>
    <dbReference type="NCBI Taxonomy" id="4793"/>
    <lineage>
        <taxon>Eukaryota</taxon>
        <taxon>Sar</taxon>
        <taxon>Stramenopiles</taxon>
        <taxon>Oomycota</taxon>
        <taxon>Peronosporomycetes</taxon>
        <taxon>Peronosporales</taxon>
        <taxon>Peronosporaceae</taxon>
        <taxon>Phytophthora</taxon>
    </lineage>
</organism>
<accession>A0AAD9G138</accession>
<dbReference type="EMBL" id="JASMQC010000041">
    <property type="protein sequence ID" value="KAK1930106.1"/>
    <property type="molecule type" value="Genomic_DNA"/>
</dbReference>
<name>A0AAD9G138_9STRA</name>
<comment type="caution">
    <text evidence="1">The sequence shown here is derived from an EMBL/GenBank/DDBJ whole genome shotgun (WGS) entry which is preliminary data.</text>
</comment>
<keyword evidence="2" id="KW-1185">Reference proteome</keyword>
<dbReference type="Proteomes" id="UP001259832">
    <property type="component" value="Unassembled WGS sequence"/>
</dbReference>
<protein>
    <submittedName>
        <fullName evidence="1">Uncharacterized protein</fullName>
    </submittedName>
</protein>
<dbReference type="AlphaFoldDB" id="A0AAD9G138"/>
<evidence type="ECO:0000313" key="1">
    <source>
        <dbReference type="EMBL" id="KAK1930106.1"/>
    </source>
</evidence>
<gene>
    <name evidence="1" type="ORF">P3T76_014340</name>
</gene>
<proteinExistence type="predicted"/>
<sequence>MLDSKLEETWGFLLPWCRTLRHKLKYSLIRNQTKDRYLQVLVPLRGVIEEDSPFHDDSDTFQLVREGLALLAAVAHVDYKAWRYLLEEHCAVPLGREGDELYEDRIPVHFLLILDRNAARGWNRQFSSFSAEERKSIKEEYEVRPFTEDLLEFCRQDNHSGAYVDHLARVATLLQDNASLDIQIPIQIHFNHGFAEVRALNEIVKAAELLEEEKQSGMHQTEQLQCSFVMEPTLAECVRGYIEPDVCETVTAIVQDNIFLSLLGLSLTLNELEDEELGHFMRSFLNSDWCCSSSRPYRFGMIELSRLEWLPGRGPEMVLSALAQTRATNNLEFCLEEEDDCEVTGMWWKWIAYGLFSKRARACSAVENLQLTWINNMLPSDMEMFAAVAEAESPEEVLFDSPPGVVKPREATLQSRSRVKWQIPTQDNTPPRTLTFEDSVPRVWTFSDDGESDWLNAVIPGFGRCLVQRQDLVFSSSTLTDENWKGVRSLELTFETRDHAERTGLPRFLSVIPSSVRSLTMELKRAFDQFDVNMVLQCCPHLEELVLCDELVDIRLNLTEFHKTSQPLPALSLEWDNLPVTLAAFSDPDSIVARCLRKLRIFLFSNNPSDEHFSGRSGADVEALLELLKRNRTLQYLEVITRPRTFQYIDDFRKFHLQPIAAQKEPLSTGCKAAFISAYRMGGSPQSKKAKSGQATSPLPLLDGFVVSNIFTFAAEPVKRQVFFSMGWRSELQMNRCNL</sequence>